<gene>
    <name evidence="6" type="primary">LOC115393778</name>
</gene>
<dbReference type="PROSITE" id="PS51144">
    <property type="entry name" value="ALPHA_CA_2"/>
    <property type="match status" value="1"/>
</dbReference>
<dbReference type="SMART" id="SM01057">
    <property type="entry name" value="Carb_anhydrase"/>
    <property type="match status" value="1"/>
</dbReference>
<dbReference type="Pfam" id="PF00194">
    <property type="entry name" value="Carb_anhydrase"/>
    <property type="match status" value="1"/>
</dbReference>
<dbReference type="InterPro" id="IPR001148">
    <property type="entry name" value="CA_dom"/>
</dbReference>
<dbReference type="GO" id="GO:0005886">
    <property type="term" value="C:plasma membrane"/>
    <property type="evidence" value="ECO:0007669"/>
    <property type="project" value="TreeGrafter"/>
</dbReference>
<reference evidence="6" key="1">
    <citation type="submission" date="2019-06" db="EMBL/GenBank/DDBJ databases">
        <authorList>
            <consortium name="Wellcome Sanger Institute Data Sharing"/>
        </authorList>
    </citation>
    <scope>NUCLEOTIDE SEQUENCE [LARGE SCALE GENOMIC DNA]</scope>
</reference>
<keyword evidence="3 4" id="KW-0862">Zinc</keyword>
<evidence type="ECO:0000256" key="3">
    <source>
        <dbReference type="ARBA" id="ARBA00022833"/>
    </source>
</evidence>
<evidence type="ECO:0000313" key="7">
    <source>
        <dbReference type="Proteomes" id="UP000472267"/>
    </source>
</evidence>
<comment type="similarity">
    <text evidence="1 4">Belongs to the alpha-carbonic anhydrase family.</text>
</comment>
<evidence type="ECO:0000256" key="2">
    <source>
        <dbReference type="ARBA" id="ARBA00022723"/>
    </source>
</evidence>
<dbReference type="FunCoup" id="A0A672JSR8">
    <property type="interactions" value="1"/>
</dbReference>
<comment type="function">
    <text evidence="4">Reversible hydration of carbon dioxide.</text>
</comment>
<dbReference type="GO" id="GO:0004089">
    <property type="term" value="F:carbonate dehydratase activity"/>
    <property type="evidence" value="ECO:0007669"/>
    <property type="project" value="UniProtKB-UniRule"/>
</dbReference>
<feature type="chain" id="PRO_5025708777" description="Carbonic anhydrase" evidence="4">
    <location>
        <begin position="26"/>
        <end position="284"/>
    </location>
</feature>
<evidence type="ECO:0000313" key="6">
    <source>
        <dbReference type="Ensembl" id="ENSSFAP00005056207.1"/>
    </source>
</evidence>
<feature type="signal peptide" evidence="4">
    <location>
        <begin position="1"/>
        <end position="25"/>
    </location>
</feature>
<accession>A0A672JSR8</accession>
<keyword evidence="2 4" id="KW-0479">Metal-binding</keyword>
<evidence type="ECO:0000259" key="5">
    <source>
        <dbReference type="PROSITE" id="PS51144"/>
    </source>
</evidence>
<dbReference type="Gene3D" id="3.10.200.10">
    <property type="entry name" value="Alpha carbonic anhydrase"/>
    <property type="match status" value="1"/>
</dbReference>
<keyword evidence="7" id="KW-1185">Reference proteome</keyword>
<dbReference type="AlphaFoldDB" id="A0A672JSR8"/>
<keyword evidence="4" id="KW-0732">Signal</keyword>
<comment type="catalytic activity">
    <reaction evidence="4">
        <text>hydrogencarbonate + H(+) = CO2 + H2O</text>
        <dbReference type="Rhea" id="RHEA:10748"/>
        <dbReference type="ChEBI" id="CHEBI:15377"/>
        <dbReference type="ChEBI" id="CHEBI:15378"/>
        <dbReference type="ChEBI" id="CHEBI:16526"/>
        <dbReference type="ChEBI" id="CHEBI:17544"/>
        <dbReference type="EC" id="4.2.1.1"/>
    </reaction>
</comment>
<dbReference type="EC" id="4.2.1.1" evidence="4"/>
<dbReference type="PROSITE" id="PS00162">
    <property type="entry name" value="ALPHA_CA_1"/>
    <property type="match status" value="1"/>
</dbReference>
<evidence type="ECO:0000256" key="4">
    <source>
        <dbReference type="RuleBase" id="RU367011"/>
    </source>
</evidence>
<dbReference type="InterPro" id="IPR018338">
    <property type="entry name" value="Carbonic_anhydrase_a-class_CS"/>
</dbReference>
<dbReference type="SUPFAM" id="SSF51069">
    <property type="entry name" value="Carbonic anhydrase"/>
    <property type="match status" value="1"/>
</dbReference>
<dbReference type="InParanoid" id="A0A672JSR8"/>
<dbReference type="Ensembl" id="ENSSFAT00005057919.1">
    <property type="protein sequence ID" value="ENSSFAP00005056207.1"/>
    <property type="gene ID" value="ENSSFAG00005026542.1"/>
</dbReference>
<dbReference type="PANTHER" id="PTHR18952">
    <property type="entry name" value="CARBONIC ANHYDRASE"/>
    <property type="match status" value="1"/>
</dbReference>
<name>A0A672JSR8_SALFA</name>
<evidence type="ECO:0000256" key="1">
    <source>
        <dbReference type="ARBA" id="ARBA00010718"/>
    </source>
</evidence>
<protein>
    <recommendedName>
        <fullName evidence="4">Carbonic anhydrase</fullName>
        <ecNumber evidence="4">4.2.1.1</ecNumber>
    </recommendedName>
</protein>
<keyword evidence="4" id="KW-0456">Lyase</keyword>
<comment type="cofactor">
    <cofactor evidence="4">
        <name>Zn(2+)</name>
        <dbReference type="ChEBI" id="CHEBI:29105"/>
    </cofactor>
</comment>
<proteinExistence type="inferred from homology"/>
<reference evidence="6" key="3">
    <citation type="submission" date="2025-09" db="UniProtKB">
        <authorList>
            <consortium name="Ensembl"/>
        </authorList>
    </citation>
    <scope>IDENTIFICATION</scope>
</reference>
<organism evidence="6 7">
    <name type="scientific">Salarias fasciatus</name>
    <name type="common">Jewelled blenny</name>
    <name type="synonym">Blennius fasciatus</name>
    <dbReference type="NCBI Taxonomy" id="181472"/>
    <lineage>
        <taxon>Eukaryota</taxon>
        <taxon>Metazoa</taxon>
        <taxon>Chordata</taxon>
        <taxon>Craniata</taxon>
        <taxon>Vertebrata</taxon>
        <taxon>Euteleostomi</taxon>
        <taxon>Actinopterygii</taxon>
        <taxon>Neopterygii</taxon>
        <taxon>Teleostei</taxon>
        <taxon>Neoteleostei</taxon>
        <taxon>Acanthomorphata</taxon>
        <taxon>Ovalentaria</taxon>
        <taxon>Blenniimorphae</taxon>
        <taxon>Blenniiformes</taxon>
        <taxon>Blennioidei</taxon>
        <taxon>Blenniidae</taxon>
        <taxon>Salariinae</taxon>
        <taxon>Salarias</taxon>
    </lineage>
</organism>
<feature type="domain" description="Alpha-carbonic anhydrase" evidence="5">
    <location>
        <begin position="18"/>
        <end position="271"/>
    </location>
</feature>
<dbReference type="InterPro" id="IPR023561">
    <property type="entry name" value="Carbonic_anhydrase_a-class"/>
</dbReference>
<dbReference type="GO" id="GO:0008270">
    <property type="term" value="F:zinc ion binding"/>
    <property type="evidence" value="ECO:0007669"/>
    <property type="project" value="UniProtKB-UniRule"/>
</dbReference>
<reference evidence="6" key="2">
    <citation type="submission" date="2025-08" db="UniProtKB">
        <authorList>
            <consortium name="Ensembl"/>
        </authorList>
    </citation>
    <scope>IDENTIFICATION</scope>
</reference>
<dbReference type="Proteomes" id="UP000472267">
    <property type="component" value="Chromosome 8"/>
</dbReference>
<dbReference type="InterPro" id="IPR036398">
    <property type="entry name" value="CA_dom_sf"/>
</dbReference>
<sequence length="284" mass="30968">PSLKFGLNFPSLLLFADSLFSYSLTDYTTWPRIVPAFCSGTRQSPINIKTSEATENPRLKPFTFYGFNRKDVLTKLENTGRTITIASGVGVSGGGLGERYDSLQFHLHWGNGTRVPGSEHTLNGKQFPMELHIVNIKSSLNGDTDAAVRDPAGLAALGFFIEVRKSSEVKAVSVHSQLVYLSSGQSVDIKQPISLNSLLGGVSLTDYFRYNGSLTTPDCNEAVVWTVFKDPIKISADLINLFSTTVHIGSCPSPLMVNVFRGVQRLLPVQRSPGGSHPMCHGYK</sequence>
<dbReference type="PANTHER" id="PTHR18952:SF200">
    <property type="entry name" value="CARBONIC ANHYDRASE"/>
    <property type="match status" value="1"/>
</dbReference>